<dbReference type="Gene3D" id="3.30.450.20">
    <property type="entry name" value="PAS domain"/>
    <property type="match status" value="1"/>
</dbReference>
<gene>
    <name evidence="2" type="ORF">C7B46_13590</name>
</gene>
<sequence>MHIMNTEFLDGLWVAAQPIVDLSTGDIVGYETLIRGKPGSAWTSPAQLFTEARRQGLDATLEARCRTLGINWALEHLTGTQKLFLNINGKYASLPIHGHEPSLTTTRIALEISEDHNTLENADCLQQIQQWREDGYNIVIDDYGVGYAGLGLLLAIQPHIVKIDRSLITGIDHHIVRQSVVMHFRDLAVDQGITLLAEGIETAAELHILQQMGIPLGQGFALGRPQAEPAASPVPLPTKVSVGVSQITSPASDQEILQKAAEMAYDTSFPTYIVTRTRRIVAWNTAAVTLTGWSQSQIEQHPCHDRRLNHHDLTGRPLCVGACPLVWTMAKNRAHKQRLIGFSAEGKPHEIEVLATPLWNPVTHKIVGAIEYFWPVNEAELF</sequence>
<dbReference type="PANTHER" id="PTHR33121">
    <property type="entry name" value="CYCLIC DI-GMP PHOSPHODIESTERASE PDEF"/>
    <property type="match status" value="1"/>
</dbReference>
<feature type="domain" description="EAL" evidence="1">
    <location>
        <begin position="1"/>
        <end position="239"/>
    </location>
</feature>
<reference evidence="2 3" key="1">
    <citation type="journal article" date="2014" name="BMC Genomics">
        <title>Comparison of environmental and isolate Sulfobacillus genomes reveals diverse carbon, sulfur, nitrogen, and hydrogen metabolisms.</title>
        <authorList>
            <person name="Justice N.B."/>
            <person name="Norman A."/>
            <person name="Brown C.T."/>
            <person name="Singh A."/>
            <person name="Thomas B.C."/>
            <person name="Banfield J.F."/>
        </authorList>
    </citation>
    <scope>NUCLEOTIDE SEQUENCE [LARGE SCALE GENOMIC DNA]</scope>
    <source>
        <strain evidence="2">AMDSBA4</strain>
    </source>
</reference>
<dbReference type="SUPFAM" id="SSF55785">
    <property type="entry name" value="PYP-like sensor domain (PAS domain)"/>
    <property type="match status" value="1"/>
</dbReference>
<protein>
    <recommendedName>
        <fullName evidence="1">EAL domain-containing protein</fullName>
    </recommendedName>
</protein>
<dbReference type="PROSITE" id="PS50883">
    <property type="entry name" value="EAL"/>
    <property type="match status" value="1"/>
</dbReference>
<organism evidence="2 3">
    <name type="scientific">Sulfobacillus benefaciens</name>
    <dbReference type="NCBI Taxonomy" id="453960"/>
    <lineage>
        <taxon>Bacteria</taxon>
        <taxon>Bacillati</taxon>
        <taxon>Bacillota</taxon>
        <taxon>Clostridia</taxon>
        <taxon>Eubacteriales</taxon>
        <taxon>Clostridiales Family XVII. Incertae Sedis</taxon>
        <taxon>Sulfobacillus</taxon>
    </lineage>
</organism>
<evidence type="ECO:0000313" key="3">
    <source>
        <dbReference type="Proteomes" id="UP000242972"/>
    </source>
</evidence>
<dbReference type="Gene3D" id="3.20.20.450">
    <property type="entry name" value="EAL domain"/>
    <property type="match status" value="1"/>
</dbReference>
<dbReference type="CDD" id="cd01948">
    <property type="entry name" value="EAL"/>
    <property type="match status" value="1"/>
</dbReference>
<dbReference type="InterPro" id="IPR035919">
    <property type="entry name" value="EAL_sf"/>
</dbReference>
<dbReference type="GO" id="GO:0071111">
    <property type="term" value="F:cyclic-guanylate-specific phosphodiesterase activity"/>
    <property type="evidence" value="ECO:0007669"/>
    <property type="project" value="InterPro"/>
</dbReference>
<comment type="caution">
    <text evidence="2">The sequence shown here is derived from an EMBL/GenBank/DDBJ whole genome shotgun (WGS) entry which is preliminary data.</text>
</comment>
<dbReference type="InterPro" id="IPR035965">
    <property type="entry name" value="PAS-like_dom_sf"/>
</dbReference>
<dbReference type="PANTHER" id="PTHR33121:SF76">
    <property type="entry name" value="SIGNALING PROTEIN"/>
    <property type="match status" value="1"/>
</dbReference>
<dbReference type="SMART" id="SM00052">
    <property type="entry name" value="EAL"/>
    <property type="match status" value="1"/>
</dbReference>
<dbReference type="InterPro" id="IPR001633">
    <property type="entry name" value="EAL_dom"/>
</dbReference>
<dbReference type="AlphaFoldDB" id="A0A2T2XDM3"/>
<name>A0A2T2XDM3_9FIRM</name>
<dbReference type="Pfam" id="PF00563">
    <property type="entry name" value="EAL"/>
    <property type="match status" value="1"/>
</dbReference>
<dbReference type="Proteomes" id="UP000242972">
    <property type="component" value="Unassembled WGS sequence"/>
</dbReference>
<dbReference type="EMBL" id="PXYW01000035">
    <property type="protein sequence ID" value="PSR32595.1"/>
    <property type="molecule type" value="Genomic_DNA"/>
</dbReference>
<evidence type="ECO:0000313" key="2">
    <source>
        <dbReference type="EMBL" id="PSR32595.1"/>
    </source>
</evidence>
<dbReference type="InterPro" id="IPR050706">
    <property type="entry name" value="Cyclic-di-GMP_PDE-like"/>
</dbReference>
<dbReference type="SUPFAM" id="SSF141868">
    <property type="entry name" value="EAL domain-like"/>
    <property type="match status" value="1"/>
</dbReference>
<proteinExistence type="predicted"/>
<accession>A0A2T2XDM3</accession>
<evidence type="ECO:0000259" key="1">
    <source>
        <dbReference type="PROSITE" id="PS50883"/>
    </source>
</evidence>